<dbReference type="AlphaFoldDB" id="A0A1G7VDA5"/>
<dbReference type="InterPro" id="IPR006674">
    <property type="entry name" value="HD_domain"/>
</dbReference>
<dbReference type="NCBIfam" id="TIGR00277">
    <property type="entry name" value="HDIG"/>
    <property type="match status" value="1"/>
</dbReference>
<feature type="domain" description="HD" evidence="1">
    <location>
        <begin position="36"/>
        <end position="159"/>
    </location>
</feature>
<accession>A0A1G7VDA5</accession>
<dbReference type="RefSeq" id="WP_245742765.1">
    <property type="nucleotide sequence ID" value="NZ_FNBG01000065.1"/>
</dbReference>
<dbReference type="PANTHER" id="PTHR43155">
    <property type="entry name" value="CYCLIC DI-GMP PHOSPHODIESTERASE PA4108-RELATED"/>
    <property type="match status" value="1"/>
</dbReference>
<dbReference type="STRING" id="670482.SAMN04488542_1651"/>
<proteinExistence type="predicted"/>
<dbReference type="SUPFAM" id="SSF109604">
    <property type="entry name" value="HD-domain/PDEase-like"/>
    <property type="match status" value="1"/>
</dbReference>
<dbReference type="InterPro" id="IPR003607">
    <property type="entry name" value="HD/PDEase_dom"/>
</dbReference>
<dbReference type="Proteomes" id="UP000198972">
    <property type="component" value="Unassembled WGS sequence"/>
</dbReference>
<dbReference type="EMBL" id="FNBG01000065">
    <property type="protein sequence ID" value="SDG57697.1"/>
    <property type="molecule type" value="Genomic_DNA"/>
</dbReference>
<dbReference type="SMART" id="SM00471">
    <property type="entry name" value="HDc"/>
    <property type="match status" value="1"/>
</dbReference>
<name>A0A1G7VDA5_9BACL</name>
<evidence type="ECO:0000313" key="3">
    <source>
        <dbReference type="EMBL" id="SDG57697.1"/>
    </source>
</evidence>
<dbReference type="PROSITE" id="PS51832">
    <property type="entry name" value="HD_GYP"/>
    <property type="match status" value="1"/>
</dbReference>
<gene>
    <name evidence="3" type="ORF">SAMN04488542_1651</name>
</gene>
<dbReference type="Pfam" id="PF13487">
    <property type="entry name" value="HD_5"/>
    <property type="match status" value="1"/>
</dbReference>
<dbReference type="InterPro" id="IPR037522">
    <property type="entry name" value="HD_GYP_dom"/>
</dbReference>
<sequence>MSNTEDPSHEQEISPNDYHTEIDKWFTLFINKHPEIYQHSVRVSMLAEKIAVPLELPVSETAQLIRGCFVHDIGKIMIPRDVILNRGPLDDDQWDLIKLHPILGAELLESYPGFAPQITAVVRSHHERWDGQGYPEGLQGEEIHLFARICAVIDAFDSMTSNFTYRRRLNISEAKLELLRHAGTQFDPDIVHALMRLSNDTLDIYSLT</sequence>
<dbReference type="PANTHER" id="PTHR43155:SF2">
    <property type="entry name" value="CYCLIC DI-GMP PHOSPHODIESTERASE PA4108"/>
    <property type="match status" value="1"/>
</dbReference>
<reference evidence="3 4" key="1">
    <citation type="submission" date="2016-10" db="EMBL/GenBank/DDBJ databases">
        <authorList>
            <person name="de Groot N.N."/>
        </authorList>
    </citation>
    <scope>NUCLEOTIDE SEQUENCE [LARGE SCALE GENOMIC DNA]</scope>
    <source>
        <strain evidence="3 4">DSM 28129</strain>
    </source>
</reference>
<dbReference type="CDD" id="cd00077">
    <property type="entry name" value="HDc"/>
    <property type="match status" value="1"/>
</dbReference>
<organism evidence="3 4">
    <name type="scientific">Fontibacillus panacisegetis</name>
    <dbReference type="NCBI Taxonomy" id="670482"/>
    <lineage>
        <taxon>Bacteria</taxon>
        <taxon>Bacillati</taxon>
        <taxon>Bacillota</taxon>
        <taxon>Bacilli</taxon>
        <taxon>Bacillales</taxon>
        <taxon>Paenibacillaceae</taxon>
        <taxon>Fontibacillus</taxon>
    </lineage>
</organism>
<evidence type="ECO:0000259" key="2">
    <source>
        <dbReference type="PROSITE" id="PS51832"/>
    </source>
</evidence>
<protein>
    <submittedName>
        <fullName evidence="3">HDIG domain-containing protein</fullName>
    </submittedName>
</protein>
<evidence type="ECO:0000259" key="1">
    <source>
        <dbReference type="PROSITE" id="PS51831"/>
    </source>
</evidence>
<dbReference type="InterPro" id="IPR006675">
    <property type="entry name" value="HDIG_dom"/>
</dbReference>
<keyword evidence="4" id="KW-1185">Reference proteome</keyword>
<dbReference type="PROSITE" id="PS51831">
    <property type="entry name" value="HD"/>
    <property type="match status" value="1"/>
</dbReference>
<feature type="domain" description="HD-GYP" evidence="2">
    <location>
        <begin position="14"/>
        <end position="208"/>
    </location>
</feature>
<evidence type="ECO:0000313" key="4">
    <source>
        <dbReference type="Proteomes" id="UP000198972"/>
    </source>
</evidence>
<dbReference type="Gene3D" id="1.10.3210.10">
    <property type="entry name" value="Hypothetical protein af1432"/>
    <property type="match status" value="1"/>
</dbReference>